<evidence type="ECO:0000259" key="2">
    <source>
        <dbReference type="Pfam" id="PF13193"/>
    </source>
</evidence>
<dbReference type="Gene3D" id="3.30.300.30">
    <property type="match status" value="1"/>
</dbReference>
<dbReference type="EC" id="6.2.1.3" evidence="3"/>
<dbReference type="InterPro" id="IPR045851">
    <property type="entry name" value="AMP-bd_C_sf"/>
</dbReference>
<dbReference type="HOGENOM" id="CLU_000022_59_10_4"/>
<dbReference type="Pfam" id="PF13193">
    <property type="entry name" value="AMP-binding_C"/>
    <property type="match status" value="1"/>
</dbReference>
<dbReference type="SUPFAM" id="SSF56801">
    <property type="entry name" value="Acetyl-CoA synthetase-like"/>
    <property type="match status" value="1"/>
</dbReference>
<gene>
    <name evidence="3" type="primary">lcfA</name>
    <name evidence="3" type="ordered locus">CNE_BB2p00180</name>
</gene>
<organism evidence="3 4">
    <name type="scientific">Cupriavidus necator (strain ATCC 43291 / DSM 13513 / CCUG 52238 / LMG 8453 / N-1)</name>
    <name type="common">Ralstonia eutropha</name>
    <dbReference type="NCBI Taxonomy" id="1042878"/>
    <lineage>
        <taxon>Bacteria</taxon>
        <taxon>Pseudomonadati</taxon>
        <taxon>Pseudomonadota</taxon>
        <taxon>Betaproteobacteria</taxon>
        <taxon>Burkholderiales</taxon>
        <taxon>Burkholderiaceae</taxon>
        <taxon>Cupriavidus</taxon>
    </lineage>
</organism>
<feature type="domain" description="AMP-dependent synthetase/ligase" evidence="1">
    <location>
        <begin position="32"/>
        <end position="380"/>
    </location>
</feature>
<geneLocation type="plasmid" evidence="3 4">
    <name>pBB2</name>
</geneLocation>
<keyword evidence="3" id="KW-0614">Plasmid</keyword>
<dbReference type="PROSITE" id="PS00455">
    <property type="entry name" value="AMP_BINDING"/>
    <property type="match status" value="1"/>
</dbReference>
<dbReference type="Pfam" id="PF00501">
    <property type="entry name" value="AMP-binding"/>
    <property type="match status" value="1"/>
</dbReference>
<dbReference type="InterPro" id="IPR000873">
    <property type="entry name" value="AMP-dep_synth/lig_dom"/>
</dbReference>
<dbReference type="InterPro" id="IPR020845">
    <property type="entry name" value="AMP-binding_CS"/>
</dbReference>
<sequence length="527" mass="56634">MFDMIQSLAILHNIRMFGRSTEKEPMYPIDFFWRAADRYPARIAVRSPAADLTFAELAARVGSLAAAFARIDPEPGSRLAIGAANSVDHLVALLAAIAAGKVWVPLNPRNGTPELERILAFTEPSIVVLDAAMRERLPGVSGHMAPLEDIEKVIREHAGSARPALNLGLDATQAIKFTGGTTGVPKGVMQPMRAWNTTVLTQWHEFDFHADDRFLVSAPLTHGASTYVLAVLGSGGGLVFPPDTSAPTLLDWTAQAGVTSLFLPPTAIYALCAEQTRAPRDVSSLRLLIYGAAPMPPARIQETQRVFGNVVATTYGQTEAPTVLTCMRPDQLADPRNLGSVGRPSMNTLVAIMGKDGTLLGPGQEGEIVARGDLLMTGYWRMSEQTATTIVDGWLHTGDVGAFDERGFLFIKSRVREVIISGGFNVYPSDVEEAIGRHAAIYESAVVGIADDKWGEAVHAAVQLRPGASVSPEELIGFVKREIGAVKAPKVVHIFDTLPKSPVGKTLKDEVVRRIHQQAATQTGSKA</sequence>
<dbReference type="InterPro" id="IPR025110">
    <property type="entry name" value="AMP-bd_C"/>
</dbReference>
<dbReference type="Proteomes" id="UP000006798">
    <property type="component" value="Plasmid pBB2"/>
</dbReference>
<dbReference type="PANTHER" id="PTHR43767">
    <property type="entry name" value="LONG-CHAIN-FATTY-ACID--COA LIGASE"/>
    <property type="match status" value="1"/>
</dbReference>
<dbReference type="Gene3D" id="3.40.50.12780">
    <property type="entry name" value="N-terminal domain of ligase-like"/>
    <property type="match status" value="1"/>
</dbReference>
<evidence type="ECO:0000313" key="3">
    <source>
        <dbReference type="EMBL" id="AEI82838.1"/>
    </source>
</evidence>
<reference evidence="3 4" key="1">
    <citation type="journal article" date="2011" name="J. Bacteriol.">
        <title>Complete genome sequence of the type strain Cupriavidus necator N-1.</title>
        <authorList>
            <person name="Poehlein A."/>
            <person name="Kusian B."/>
            <person name="Friedrich B."/>
            <person name="Daniel R."/>
            <person name="Bowien B."/>
        </authorList>
    </citation>
    <scope>NUCLEOTIDE SEQUENCE [LARGE SCALE GENOMIC DNA]</scope>
    <source>
        <strain evidence="4">ATCC 43291 / DSM 13513 / CCUG 52238 / LMG 8453 / N-1</strain>
        <plasmid evidence="3 4">pBB2</plasmid>
    </source>
</reference>
<protein>
    <submittedName>
        <fullName evidence="3">Long-chain-fatty-acid--CoA ligase LcfA</fullName>
        <ecNumber evidence="3">6.2.1.3</ecNumber>
    </submittedName>
</protein>
<keyword evidence="3" id="KW-0436">Ligase</keyword>
<evidence type="ECO:0000259" key="1">
    <source>
        <dbReference type="Pfam" id="PF00501"/>
    </source>
</evidence>
<evidence type="ECO:0000313" key="4">
    <source>
        <dbReference type="Proteomes" id="UP000006798"/>
    </source>
</evidence>
<dbReference type="GO" id="GO:0004467">
    <property type="term" value="F:long-chain fatty acid-CoA ligase activity"/>
    <property type="evidence" value="ECO:0007669"/>
    <property type="project" value="UniProtKB-EC"/>
</dbReference>
<dbReference type="EMBL" id="CP002880">
    <property type="protein sequence ID" value="AEI82838.1"/>
    <property type="molecule type" value="Genomic_DNA"/>
</dbReference>
<dbReference type="KEGG" id="cnc:CNE_BB2p00180"/>
<feature type="domain" description="AMP-binding enzyme C-terminal" evidence="2">
    <location>
        <begin position="431"/>
        <end position="505"/>
    </location>
</feature>
<dbReference type="InterPro" id="IPR042099">
    <property type="entry name" value="ANL_N_sf"/>
</dbReference>
<name>F8GY96_CUPNN</name>
<dbReference type="AlphaFoldDB" id="F8GY96"/>
<dbReference type="InterPro" id="IPR050237">
    <property type="entry name" value="ATP-dep_AMP-bd_enzyme"/>
</dbReference>
<proteinExistence type="predicted"/>
<accession>F8GY96</accession>
<dbReference type="PANTHER" id="PTHR43767:SF7">
    <property type="entry name" value="MEDIUM_LONG-CHAIN-FATTY-ACID--COA LIGASE FADD8"/>
    <property type="match status" value="1"/>
</dbReference>